<evidence type="ECO:0000313" key="3">
    <source>
        <dbReference type="Proteomes" id="UP000287527"/>
    </source>
</evidence>
<dbReference type="GO" id="GO:0016491">
    <property type="term" value="F:oxidoreductase activity"/>
    <property type="evidence" value="ECO:0007669"/>
    <property type="project" value="InterPro"/>
</dbReference>
<dbReference type="PANTHER" id="PTHR30157:SF0">
    <property type="entry name" value="NADPH-DEPENDENT FERRIC-CHELATE REDUCTASE"/>
    <property type="match status" value="1"/>
</dbReference>
<dbReference type="InterPro" id="IPR039261">
    <property type="entry name" value="FNR_nucleotide-bd"/>
</dbReference>
<dbReference type="Gene3D" id="2.40.30.10">
    <property type="entry name" value="Translation factors"/>
    <property type="match status" value="1"/>
</dbReference>
<evidence type="ECO:0000313" key="2">
    <source>
        <dbReference type="EMBL" id="RWX02241.1"/>
    </source>
</evidence>
<dbReference type="PROSITE" id="PS51384">
    <property type="entry name" value="FAD_FR"/>
    <property type="match status" value="1"/>
</dbReference>
<feature type="domain" description="FAD-binding FR-type" evidence="1">
    <location>
        <begin position="6"/>
        <end position="111"/>
    </location>
</feature>
<name>A0A444HD87_9FLAO</name>
<keyword evidence="3" id="KW-1185">Reference proteome</keyword>
<dbReference type="RefSeq" id="WP_128388518.1">
    <property type="nucleotide sequence ID" value="NZ_SBII01000002.1"/>
</dbReference>
<dbReference type="InterPro" id="IPR007037">
    <property type="entry name" value="SIP_rossman_dom"/>
</dbReference>
<dbReference type="AlphaFoldDB" id="A0A444HD87"/>
<dbReference type="InterPro" id="IPR039374">
    <property type="entry name" value="SIP_fam"/>
</dbReference>
<evidence type="ECO:0000259" key="1">
    <source>
        <dbReference type="PROSITE" id="PS51384"/>
    </source>
</evidence>
<accession>A0A444HD87</accession>
<dbReference type="SUPFAM" id="SSF63380">
    <property type="entry name" value="Riboflavin synthase domain-like"/>
    <property type="match status" value="1"/>
</dbReference>
<dbReference type="Gene3D" id="3.40.50.80">
    <property type="entry name" value="Nucleotide-binding domain of ferredoxin-NADP reductase (FNR) module"/>
    <property type="match status" value="1"/>
</dbReference>
<dbReference type="EMBL" id="SBII01000002">
    <property type="protein sequence ID" value="RWX02241.1"/>
    <property type="molecule type" value="Genomic_DNA"/>
</dbReference>
<protein>
    <recommendedName>
        <fullName evidence="1">FAD-binding FR-type domain-containing protein</fullName>
    </recommendedName>
</protein>
<dbReference type="InterPro" id="IPR017927">
    <property type="entry name" value="FAD-bd_FR_type"/>
</dbReference>
<reference evidence="2 3" key="1">
    <citation type="submission" date="2019-01" db="EMBL/GenBank/DDBJ databases">
        <title>Flavobacterium sp. nov.,isolated from freshwater.</title>
        <authorList>
            <person name="Zhang R."/>
            <person name="Du Z.-J."/>
        </authorList>
    </citation>
    <scope>NUCLEOTIDE SEQUENCE [LARGE SCALE GENOMIC DNA]</scope>
    <source>
        <strain evidence="2 3">1E403</strain>
    </source>
</reference>
<dbReference type="Proteomes" id="UP000287527">
    <property type="component" value="Unassembled WGS sequence"/>
</dbReference>
<dbReference type="OrthoDB" id="3745257at2"/>
<dbReference type="Pfam" id="PF04954">
    <property type="entry name" value="SIP"/>
    <property type="match status" value="1"/>
</dbReference>
<sequence length="231" mass="27118">MHEDIISIQQGKLIHIHQVNRHVYHLRIQSDDFKQLEYIPGFTMDIFLGDPNTQPNIDDRKYTIWNYEPIHQIIDVAICTFSNGKGANWVRTLEKGDTVYFKPPRGKLLLDDSADYYLMIGDITSLSHLYEINRNLPLNKKVFSFIYTYNQRDIFPDIDDSFPLDYYVINPLDPETIKNKIVSLLPDFEGEGIAYLLGDPNTVITLQNYFKNERNWNPKNLKAKPFWKEAK</sequence>
<dbReference type="InterPro" id="IPR017938">
    <property type="entry name" value="Riboflavin_synthase-like_b-brl"/>
</dbReference>
<gene>
    <name evidence="2" type="ORF">EPI11_03220</name>
</gene>
<organism evidence="2 3">
    <name type="scientific">Flavobacterium cerinum</name>
    <dbReference type="NCBI Taxonomy" id="2502784"/>
    <lineage>
        <taxon>Bacteria</taxon>
        <taxon>Pseudomonadati</taxon>
        <taxon>Bacteroidota</taxon>
        <taxon>Flavobacteriia</taxon>
        <taxon>Flavobacteriales</taxon>
        <taxon>Flavobacteriaceae</taxon>
        <taxon>Flavobacterium</taxon>
    </lineage>
</organism>
<proteinExistence type="predicted"/>
<comment type="caution">
    <text evidence="2">The sequence shown here is derived from an EMBL/GenBank/DDBJ whole genome shotgun (WGS) entry which is preliminary data.</text>
</comment>
<dbReference type="PANTHER" id="PTHR30157">
    <property type="entry name" value="FERRIC REDUCTASE, NADPH-DEPENDENT"/>
    <property type="match status" value="1"/>
</dbReference>